<feature type="transmembrane region" description="Helical" evidence="1">
    <location>
        <begin position="71"/>
        <end position="90"/>
    </location>
</feature>
<protein>
    <submittedName>
        <fullName evidence="2">Uncharacterized protein</fullName>
    </submittedName>
</protein>
<keyword evidence="1" id="KW-1133">Transmembrane helix</keyword>
<evidence type="ECO:0000256" key="1">
    <source>
        <dbReference type="SAM" id="Phobius"/>
    </source>
</evidence>
<gene>
    <name evidence="2" type="ORF">CCUR1050_LOCUS6803</name>
</gene>
<keyword evidence="1" id="KW-0472">Membrane</keyword>
<name>A0A7S0M4X7_9CRYP</name>
<organism evidence="2">
    <name type="scientific">Cryptomonas curvata</name>
    <dbReference type="NCBI Taxonomy" id="233186"/>
    <lineage>
        <taxon>Eukaryota</taxon>
        <taxon>Cryptophyceae</taxon>
        <taxon>Cryptomonadales</taxon>
        <taxon>Cryptomonadaceae</taxon>
        <taxon>Cryptomonas</taxon>
    </lineage>
</organism>
<dbReference type="EMBL" id="HBEZ01012377">
    <property type="protein sequence ID" value="CAD8629124.1"/>
    <property type="molecule type" value="Transcribed_RNA"/>
</dbReference>
<accession>A0A7S0M4X7</accession>
<keyword evidence="1" id="KW-0812">Transmembrane</keyword>
<feature type="transmembrane region" description="Helical" evidence="1">
    <location>
        <begin position="40"/>
        <end position="59"/>
    </location>
</feature>
<proteinExistence type="predicted"/>
<sequence length="135" mass="14607">MLVLSCVPWIASGWGILYFKLSALDNQPVSDSKHCSPAEAVIYVATTVHLIYLCVNSALKSMDNEDKVEKAVNVVVTAVVIIMIAAFVHLQISNHMKSMCCTAMTSRGSVLLLVGFTFVFATTLIALTLSKPSLE</sequence>
<evidence type="ECO:0000313" key="2">
    <source>
        <dbReference type="EMBL" id="CAD8629124.1"/>
    </source>
</evidence>
<feature type="transmembrane region" description="Helical" evidence="1">
    <location>
        <begin position="110"/>
        <end position="129"/>
    </location>
</feature>
<reference evidence="2" key="1">
    <citation type="submission" date="2021-01" db="EMBL/GenBank/DDBJ databases">
        <authorList>
            <person name="Corre E."/>
            <person name="Pelletier E."/>
            <person name="Niang G."/>
            <person name="Scheremetjew M."/>
            <person name="Finn R."/>
            <person name="Kale V."/>
            <person name="Holt S."/>
            <person name="Cochrane G."/>
            <person name="Meng A."/>
            <person name="Brown T."/>
            <person name="Cohen L."/>
        </authorList>
    </citation>
    <scope>NUCLEOTIDE SEQUENCE</scope>
    <source>
        <strain evidence="2">CCAP979/52</strain>
    </source>
</reference>
<dbReference type="AlphaFoldDB" id="A0A7S0M4X7"/>